<feature type="domain" description="G-protein coupled receptors family 1 profile" evidence="13">
    <location>
        <begin position="61"/>
        <end position="383"/>
    </location>
</feature>
<feature type="region of interest" description="Disordered" evidence="11">
    <location>
        <begin position="242"/>
        <end position="280"/>
    </location>
</feature>
<keyword evidence="3 10" id="KW-0812">Transmembrane</keyword>
<evidence type="ECO:0000256" key="4">
    <source>
        <dbReference type="ARBA" id="ARBA00022989"/>
    </source>
</evidence>
<organism evidence="14 15">
    <name type="scientific">Acanthaster planci</name>
    <name type="common">Crown-of-thorns starfish</name>
    <dbReference type="NCBI Taxonomy" id="133434"/>
    <lineage>
        <taxon>Eukaryota</taxon>
        <taxon>Metazoa</taxon>
        <taxon>Echinodermata</taxon>
        <taxon>Eleutherozoa</taxon>
        <taxon>Asterozoa</taxon>
        <taxon>Asteroidea</taxon>
        <taxon>Valvatacea</taxon>
        <taxon>Valvatida</taxon>
        <taxon>Acanthasteridae</taxon>
        <taxon>Acanthaster</taxon>
    </lineage>
</organism>
<sequence>MSAPAKIEMSVSYTHFQLDNRGSPNLWNLTNTTNFQQKNKSATLNLPILLLLVLIIWTFFGNVLVLIAVYRERGLKSMSNYVIASLALADLLLAVLVMPLGLVSLVRGHWGFGLPLCVIYLALDVMLCTASIIHLCAIAVNRYLAVTFPLHFSRERVNSRPRILGTIVPVWMVSLAISIPLFVQGFLDPDSTLQNEGRDCGYFNSTFIVYSSMCSFYVPLAVMIVVDWRAVRKLRGRKKAVEFGEPSPRTPIQQVNSNSTTVSCGDSPAHDNPTANGSKSVDAIRKRSLRITFCAGVKKSSVGYGSTQTEAIKTRQRWMTSKRERRAAKTLVVVFVCFIVLWLPFFVVHLLSGVCSSCHPPNELFIVFTWLGYISSAVNPCIYTCFNLDFRRAFMRIITCDKHPRRVSRHADLTTTHTLRTSLRS</sequence>
<evidence type="ECO:0000313" key="14">
    <source>
        <dbReference type="Proteomes" id="UP000694845"/>
    </source>
</evidence>
<dbReference type="KEGG" id="aplc:110989484"/>
<dbReference type="RefSeq" id="XP_022109580.1">
    <property type="nucleotide sequence ID" value="XM_022253888.1"/>
</dbReference>
<keyword evidence="5 10" id="KW-0297">G-protein coupled receptor</keyword>
<keyword evidence="4 12" id="KW-1133">Transmembrane helix</keyword>
<dbReference type="GO" id="GO:0045202">
    <property type="term" value="C:synapse"/>
    <property type="evidence" value="ECO:0007669"/>
    <property type="project" value="GOC"/>
</dbReference>
<evidence type="ECO:0000256" key="8">
    <source>
        <dbReference type="ARBA" id="ARBA00023170"/>
    </source>
</evidence>
<keyword evidence="8 10" id="KW-0675">Receptor</keyword>
<comment type="subcellular location">
    <subcellularLocation>
        <location evidence="1">Cell membrane</location>
        <topology evidence="1">Multi-pass membrane protein</topology>
    </subcellularLocation>
</comment>
<dbReference type="PANTHER" id="PTHR24248:SF125">
    <property type="entry name" value="DOPAMINE D2-LIKE RECEPTOR"/>
    <property type="match status" value="1"/>
</dbReference>
<feature type="transmembrane region" description="Helical" evidence="12">
    <location>
        <begin position="118"/>
        <end position="144"/>
    </location>
</feature>
<dbReference type="OMA" id="THFQLDN"/>
<dbReference type="Proteomes" id="UP000694845">
    <property type="component" value="Unplaced"/>
</dbReference>
<dbReference type="InterPro" id="IPR017452">
    <property type="entry name" value="GPCR_Rhodpsn_7TM"/>
</dbReference>
<evidence type="ECO:0000256" key="12">
    <source>
        <dbReference type="SAM" id="Phobius"/>
    </source>
</evidence>
<keyword evidence="9 10" id="KW-0807">Transducer</keyword>
<proteinExistence type="inferred from homology"/>
<evidence type="ECO:0000256" key="5">
    <source>
        <dbReference type="ARBA" id="ARBA00023040"/>
    </source>
</evidence>
<reference evidence="15" key="1">
    <citation type="submission" date="2025-08" db="UniProtKB">
        <authorList>
            <consortium name="RefSeq"/>
        </authorList>
    </citation>
    <scope>IDENTIFICATION</scope>
</reference>
<accession>A0A8B7ZXV2</accession>
<evidence type="ECO:0000256" key="10">
    <source>
        <dbReference type="RuleBase" id="RU000688"/>
    </source>
</evidence>
<feature type="compositionally biased region" description="Polar residues" evidence="11">
    <location>
        <begin position="250"/>
        <end position="264"/>
    </location>
</feature>
<dbReference type="InterPro" id="IPR000276">
    <property type="entry name" value="GPCR_Rhodpsn"/>
</dbReference>
<evidence type="ECO:0000313" key="15">
    <source>
        <dbReference type="RefSeq" id="XP_022109580.1"/>
    </source>
</evidence>
<keyword evidence="2" id="KW-1003">Cell membrane</keyword>
<dbReference type="PROSITE" id="PS50262">
    <property type="entry name" value="G_PROTEIN_RECEP_F1_2"/>
    <property type="match status" value="1"/>
</dbReference>
<gene>
    <name evidence="15" type="primary">LOC110989484</name>
</gene>
<dbReference type="FunFam" id="1.20.1070.10:FF:000523">
    <property type="entry name" value="5-hydroxytryptamine receptor 2B"/>
    <property type="match status" value="1"/>
</dbReference>
<feature type="transmembrane region" description="Helical" evidence="12">
    <location>
        <begin position="331"/>
        <end position="352"/>
    </location>
</feature>
<dbReference type="SUPFAM" id="SSF81321">
    <property type="entry name" value="Family A G protein-coupled receptor-like"/>
    <property type="match status" value="1"/>
</dbReference>
<dbReference type="GO" id="GO:0005886">
    <property type="term" value="C:plasma membrane"/>
    <property type="evidence" value="ECO:0007669"/>
    <property type="project" value="UniProtKB-SubCell"/>
</dbReference>
<feature type="transmembrane region" description="Helical" evidence="12">
    <location>
        <begin position="164"/>
        <end position="187"/>
    </location>
</feature>
<dbReference type="GeneID" id="110989484"/>
<keyword evidence="6 12" id="KW-0472">Membrane</keyword>
<feature type="transmembrane region" description="Helical" evidence="12">
    <location>
        <begin position="81"/>
        <end position="106"/>
    </location>
</feature>
<dbReference type="AlphaFoldDB" id="A0A8B7ZXV2"/>
<dbReference type="GO" id="GO:0004930">
    <property type="term" value="F:G protein-coupled receptor activity"/>
    <property type="evidence" value="ECO:0007669"/>
    <property type="project" value="UniProtKB-KW"/>
</dbReference>
<evidence type="ECO:0000256" key="1">
    <source>
        <dbReference type="ARBA" id="ARBA00004651"/>
    </source>
</evidence>
<name>A0A8B7ZXV2_ACAPL</name>
<evidence type="ECO:0000256" key="9">
    <source>
        <dbReference type="ARBA" id="ARBA00023224"/>
    </source>
</evidence>
<dbReference type="GO" id="GO:0001591">
    <property type="term" value="F:dopamine neurotransmitter receptor activity, coupled via Gi/Go"/>
    <property type="evidence" value="ECO:0007669"/>
    <property type="project" value="TreeGrafter"/>
</dbReference>
<keyword evidence="14" id="KW-1185">Reference proteome</keyword>
<evidence type="ECO:0000259" key="13">
    <source>
        <dbReference type="PROSITE" id="PS50262"/>
    </source>
</evidence>
<dbReference type="InterPro" id="IPR000929">
    <property type="entry name" value="Dopamine_rcpt"/>
</dbReference>
<evidence type="ECO:0000256" key="11">
    <source>
        <dbReference type="SAM" id="MobiDB-lite"/>
    </source>
</evidence>
<keyword evidence="7" id="KW-1015">Disulfide bond</keyword>
<evidence type="ECO:0000256" key="7">
    <source>
        <dbReference type="ARBA" id="ARBA00023157"/>
    </source>
</evidence>
<dbReference type="OrthoDB" id="10010417at2759"/>
<dbReference type="Gene3D" id="1.20.1070.10">
    <property type="entry name" value="Rhodopsin 7-helix transmembrane proteins"/>
    <property type="match status" value="1"/>
</dbReference>
<protein>
    <submittedName>
        <fullName evidence="15">D(2) dopamine receptor-like isoform X1</fullName>
    </submittedName>
</protein>
<evidence type="ECO:0000256" key="6">
    <source>
        <dbReference type="ARBA" id="ARBA00023136"/>
    </source>
</evidence>
<dbReference type="PROSITE" id="PS00237">
    <property type="entry name" value="G_PROTEIN_RECEP_F1_1"/>
    <property type="match status" value="1"/>
</dbReference>
<feature type="transmembrane region" description="Helical" evidence="12">
    <location>
        <begin position="48"/>
        <end position="69"/>
    </location>
</feature>
<evidence type="ECO:0000256" key="3">
    <source>
        <dbReference type="ARBA" id="ARBA00022692"/>
    </source>
</evidence>
<dbReference type="PANTHER" id="PTHR24248">
    <property type="entry name" value="ADRENERGIC RECEPTOR-RELATED G-PROTEIN COUPLED RECEPTOR"/>
    <property type="match status" value="1"/>
</dbReference>
<evidence type="ECO:0000256" key="2">
    <source>
        <dbReference type="ARBA" id="ARBA00022475"/>
    </source>
</evidence>
<feature type="transmembrane region" description="Helical" evidence="12">
    <location>
        <begin position="207"/>
        <end position="228"/>
    </location>
</feature>
<comment type="similarity">
    <text evidence="10">Belongs to the G-protein coupled receptor 1 family.</text>
</comment>
<dbReference type="SMART" id="SM01381">
    <property type="entry name" value="7TM_GPCR_Srsx"/>
    <property type="match status" value="1"/>
</dbReference>
<feature type="transmembrane region" description="Helical" evidence="12">
    <location>
        <begin position="364"/>
        <end position="386"/>
    </location>
</feature>
<dbReference type="PRINTS" id="PR00242">
    <property type="entry name" value="DOPAMINER"/>
</dbReference>
<dbReference type="PRINTS" id="PR00237">
    <property type="entry name" value="GPCRRHODOPSN"/>
</dbReference>
<dbReference type="Pfam" id="PF00001">
    <property type="entry name" value="7tm_1"/>
    <property type="match status" value="1"/>
</dbReference>